<sequence length="87" mass="9755">MAGKREKPEEIVSKLRRVEVLQGQGATVAGTVRQIGVTQQTFYDGGMQRSQLVRLEALEKENQRLRRAVSDLTLNKRILSEAAKGNF</sequence>
<name>A0A545SUT9_9RHOB</name>
<dbReference type="EMBL" id="VICH01000004">
    <property type="protein sequence ID" value="TQV68719.1"/>
    <property type="molecule type" value="Genomic_DNA"/>
</dbReference>
<comment type="caution">
    <text evidence="2">The sequence shown here is derived from an EMBL/GenBank/DDBJ whole genome shotgun (WGS) entry which is preliminary data.</text>
</comment>
<keyword evidence="1" id="KW-0175">Coiled coil</keyword>
<dbReference type="AlphaFoldDB" id="A0A545SUT9"/>
<accession>A0A545SUT9</accession>
<evidence type="ECO:0000256" key="1">
    <source>
        <dbReference type="SAM" id="Coils"/>
    </source>
</evidence>
<gene>
    <name evidence="2" type="ORF">FIL88_03815</name>
</gene>
<proteinExistence type="predicted"/>
<evidence type="ECO:0008006" key="4">
    <source>
        <dbReference type="Google" id="ProtNLM"/>
    </source>
</evidence>
<feature type="coiled-coil region" evidence="1">
    <location>
        <begin position="48"/>
        <end position="75"/>
    </location>
</feature>
<reference evidence="2 3" key="1">
    <citation type="submission" date="2019-06" db="EMBL/GenBank/DDBJ databases">
        <title>A novel species of marine bacteria.</title>
        <authorList>
            <person name="Wang Y."/>
        </authorList>
    </citation>
    <scope>NUCLEOTIDE SEQUENCE [LARGE SCALE GENOMIC DNA]</scope>
    <source>
        <strain evidence="2 3">MA1-10</strain>
    </source>
</reference>
<evidence type="ECO:0000313" key="3">
    <source>
        <dbReference type="Proteomes" id="UP000315816"/>
    </source>
</evidence>
<evidence type="ECO:0000313" key="2">
    <source>
        <dbReference type="EMBL" id="TQV68719.1"/>
    </source>
</evidence>
<dbReference type="OrthoDB" id="9813285at2"/>
<dbReference type="Proteomes" id="UP000315816">
    <property type="component" value="Unassembled WGS sequence"/>
</dbReference>
<organism evidence="2 3">
    <name type="scientific">Aliiroseovarius halocynthiae</name>
    <dbReference type="NCBI Taxonomy" id="985055"/>
    <lineage>
        <taxon>Bacteria</taxon>
        <taxon>Pseudomonadati</taxon>
        <taxon>Pseudomonadota</taxon>
        <taxon>Alphaproteobacteria</taxon>
        <taxon>Rhodobacterales</taxon>
        <taxon>Paracoccaceae</taxon>
        <taxon>Aliiroseovarius</taxon>
    </lineage>
</organism>
<keyword evidence="3" id="KW-1185">Reference proteome</keyword>
<protein>
    <recommendedName>
        <fullName evidence="4">Transposase</fullName>
    </recommendedName>
</protein>